<accession>A0ABX7PFN4</accession>
<name>A0ABX7PFN4_9ACTN</name>
<gene>
    <name evidence="1" type="ORF">CFH99_02935</name>
</gene>
<dbReference type="EMBL" id="CP022295">
    <property type="protein sequence ID" value="QSR24572.1"/>
    <property type="molecule type" value="Genomic_DNA"/>
</dbReference>
<dbReference type="RefSeq" id="WP_207008467.1">
    <property type="nucleotide sequence ID" value="NZ_CP022295.1"/>
</dbReference>
<evidence type="ECO:0000313" key="2">
    <source>
        <dbReference type="Proteomes" id="UP000662818"/>
    </source>
</evidence>
<evidence type="ECO:0000313" key="1">
    <source>
        <dbReference type="EMBL" id="QSR24572.1"/>
    </source>
</evidence>
<sequence>MSRPGPKDVVRALRRAHRLPDDVGPRMADLERRLADAVRELGRMGPQLAAVETRVEELAARLAPSPTGDAADVEAARNVLEEVRAEHARVRARISAATVFEERLRVLEERAGVDSATGLDKA</sequence>
<proteinExistence type="predicted"/>
<organism evidence="1 2">
    <name type="scientific">Nocardioides aromaticivorans</name>
    <dbReference type="NCBI Taxonomy" id="200618"/>
    <lineage>
        <taxon>Bacteria</taxon>
        <taxon>Bacillati</taxon>
        <taxon>Actinomycetota</taxon>
        <taxon>Actinomycetes</taxon>
        <taxon>Propionibacteriales</taxon>
        <taxon>Nocardioidaceae</taxon>
        <taxon>Nocardioides</taxon>
    </lineage>
</organism>
<protein>
    <submittedName>
        <fullName evidence="1">Uncharacterized protein</fullName>
    </submittedName>
</protein>
<dbReference type="Proteomes" id="UP000662818">
    <property type="component" value="Chromosome"/>
</dbReference>
<keyword evidence="2" id="KW-1185">Reference proteome</keyword>
<reference evidence="1 2" key="1">
    <citation type="submission" date="2017-06" db="EMBL/GenBank/DDBJ databases">
        <title>Complete Genome Sequence of the Soil Carbazole-Degrading Bacterium Nocardioides aromaticivorans IC177.</title>
        <authorList>
            <person name="Vejarano F."/>
            <person name="Suzuki-Minakuchi C."/>
            <person name="Ohtsubo Y."/>
            <person name="Tsuda M."/>
            <person name="Okada K."/>
            <person name="Nojiri H."/>
        </authorList>
    </citation>
    <scope>NUCLEOTIDE SEQUENCE [LARGE SCALE GENOMIC DNA]</scope>
    <source>
        <strain evidence="1 2">IC177</strain>
    </source>
</reference>